<dbReference type="STRING" id="416450.A0A1V6PX88"/>
<comment type="caution">
    <text evidence="2">The sequence shown here is derived from an EMBL/GenBank/DDBJ whole genome shotgun (WGS) entry which is preliminary data.</text>
</comment>
<reference evidence="3" key="1">
    <citation type="journal article" date="2017" name="Nat. Microbiol.">
        <title>Global analysis of biosynthetic gene clusters reveals vast potential of secondary metabolite production in Penicillium species.</title>
        <authorList>
            <person name="Nielsen J.C."/>
            <person name="Grijseels S."/>
            <person name="Prigent S."/>
            <person name="Ji B."/>
            <person name="Dainat J."/>
            <person name="Nielsen K.F."/>
            <person name="Frisvad J.C."/>
            <person name="Workman M."/>
            <person name="Nielsen J."/>
        </authorList>
    </citation>
    <scope>NUCLEOTIDE SEQUENCE [LARGE SCALE GENOMIC DNA]</scope>
    <source>
        <strain evidence="3">IBT 31811</strain>
    </source>
</reference>
<gene>
    <name evidence="2" type="ORF">PENANT_c026G00225</name>
</gene>
<proteinExistence type="predicted"/>
<accession>A0A1V6PX88</accession>
<dbReference type="Proteomes" id="UP000191672">
    <property type="component" value="Unassembled WGS sequence"/>
</dbReference>
<dbReference type="InterPro" id="IPR010730">
    <property type="entry name" value="HET"/>
</dbReference>
<keyword evidence="3" id="KW-1185">Reference proteome</keyword>
<dbReference type="OrthoDB" id="2157530at2759"/>
<evidence type="ECO:0000313" key="3">
    <source>
        <dbReference type="Proteomes" id="UP000191672"/>
    </source>
</evidence>
<dbReference type="Pfam" id="PF06985">
    <property type="entry name" value="HET"/>
    <property type="match status" value="1"/>
</dbReference>
<feature type="domain" description="Heterokaryon incompatibility" evidence="1">
    <location>
        <begin position="38"/>
        <end position="186"/>
    </location>
</feature>
<dbReference type="EMBL" id="MDYN01000026">
    <property type="protein sequence ID" value="OQD81648.1"/>
    <property type="molecule type" value="Genomic_DNA"/>
</dbReference>
<evidence type="ECO:0000259" key="1">
    <source>
        <dbReference type="Pfam" id="PF06985"/>
    </source>
</evidence>
<evidence type="ECO:0000313" key="2">
    <source>
        <dbReference type="EMBL" id="OQD81648.1"/>
    </source>
</evidence>
<organism evidence="2 3">
    <name type="scientific">Penicillium antarcticum</name>
    <dbReference type="NCBI Taxonomy" id="416450"/>
    <lineage>
        <taxon>Eukaryota</taxon>
        <taxon>Fungi</taxon>
        <taxon>Dikarya</taxon>
        <taxon>Ascomycota</taxon>
        <taxon>Pezizomycotina</taxon>
        <taxon>Eurotiomycetes</taxon>
        <taxon>Eurotiomycetidae</taxon>
        <taxon>Eurotiales</taxon>
        <taxon>Aspergillaceae</taxon>
        <taxon>Penicillium</taxon>
    </lineage>
</organism>
<dbReference type="AlphaFoldDB" id="A0A1V6PX88"/>
<protein>
    <recommendedName>
        <fullName evidence="1">Heterokaryon incompatibility domain-containing protein</fullName>
    </recommendedName>
</protein>
<sequence>MAEIPPNNPNHPRWLLDLENWAIRDYREIEDEVLQNGYGIISYTWGRWASWNQVPPDVPAGLQWPVPLVEVLPLGLARRVVSSMGIQYVWWDWMCVPQGNASTLQPELLEAKGQEVGKQMVIYQGAKRSIVWLHQTTWGKESPVEKLLKNQIPKQNLPEYLAAVDGLLQDIQAAEPWLTSGWTLQEGVLLSETLLLDHEGEALRDERFLHNQGQASVLDLTAGLTTFAIHIATAFLKMSETQDGGDYDEVVQFIRASDANYQNVAQFLGRLLRSGLIAYTKKSPLYILAGKFSRNYGVQEDQCWALLGALELANVTPWYSNVADMDRVKSVFFANLLQEHQWSTLLVAGAGEGEGEQKISQLPWHLKVTDGNYLPLGIFFDVNWKPDLPGLSWTYPSPLVKDAIHIQTKTGAPFAVLKARDNGSALCRRYEQLPTADEAGSIRILPVGPLEPSKALFFPIADLESRPNMPGSRCIEIIPTETGAHPAGIFRGVIDIWATEATFEKLHYTKLSMLSGV</sequence>
<name>A0A1V6PX88_9EURO</name>